<dbReference type="Pfam" id="PF24883">
    <property type="entry name" value="NPHP3_N"/>
    <property type="match status" value="1"/>
</dbReference>
<reference evidence="4 5" key="1">
    <citation type="submission" date="2015-10" db="EMBL/GenBank/DDBJ databases">
        <title>Full genome of DAOMC 229536 Phialocephala scopiformis, a fungal endophyte of spruce producing the potent anti-insectan compound rugulosin.</title>
        <authorList>
            <consortium name="DOE Joint Genome Institute"/>
            <person name="Walker A.K."/>
            <person name="Frasz S.L."/>
            <person name="Seifert K.A."/>
            <person name="Miller J.D."/>
            <person name="Mondo S.J."/>
            <person name="Labutti K."/>
            <person name="Lipzen A."/>
            <person name="Dockter R."/>
            <person name="Kennedy M."/>
            <person name="Grigoriev I.V."/>
            <person name="Spatafora J.W."/>
        </authorList>
    </citation>
    <scope>NUCLEOTIDE SEQUENCE [LARGE SCALE GENOMIC DNA]</scope>
    <source>
        <strain evidence="4 5">CBS 120377</strain>
    </source>
</reference>
<evidence type="ECO:0000313" key="4">
    <source>
        <dbReference type="EMBL" id="KUJ17727.1"/>
    </source>
</evidence>
<dbReference type="InterPro" id="IPR056125">
    <property type="entry name" value="DUF7708"/>
</dbReference>
<dbReference type="InterPro" id="IPR056884">
    <property type="entry name" value="NPHP3-like_N"/>
</dbReference>
<dbReference type="Pfam" id="PF24809">
    <property type="entry name" value="DUF7708"/>
    <property type="match status" value="1"/>
</dbReference>
<feature type="domain" description="Nephrocystin 3-like N-terminal" evidence="3">
    <location>
        <begin position="255"/>
        <end position="420"/>
    </location>
</feature>
<evidence type="ECO:0008006" key="6">
    <source>
        <dbReference type="Google" id="ProtNLM"/>
    </source>
</evidence>
<evidence type="ECO:0000259" key="2">
    <source>
        <dbReference type="Pfam" id="PF24809"/>
    </source>
</evidence>
<feature type="domain" description="DUF7708" evidence="2">
    <location>
        <begin position="59"/>
        <end position="205"/>
    </location>
</feature>
<dbReference type="InParanoid" id="A0A194XD98"/>
<dbReference type="RefSeq" id="XP_018072082.1">
    <property type="nucleotide sequence ID" value="XM_018210343.1"/>
</dbReference>
<dbReference type="PANTHER" id="PTHR10039">
    <property type="entry name" value="AMELOGENIN"/>
    <property type="match status" value="1"/>
</dbReference>
<organism evidence="4 5">
    <name type="scientific">Mollisia scopiformis</name>
    <name type="common">Conifer needle endophyte fungus</name>
    <name type="synonym">Phialocephala scopiformis</name>
    <dbReference type="NCBI Taxonomy" id="149040"/>
    <lineage>
        <taxon>Eukaryota</taxon>
        <taxon>Fungi</taxon>
        <taxon>Dikarya</taxon>
        <taxon>Ascomycota</taxon>
        <taxon>Pezizomycotina</taxon>
        <taxon>Leotiomycetes</taxon>
        <taxon>Helotiales</taxon>
        <taxon>Mollisiaceae</taxon>
        <taxon>Mollisia</taxon>
    </lineage>
</organism>
<gene>
    <name evidence="4" type="ORF">LY89DRAFT_60414</name>
</gene>
<accession>A0A194XD98</accession>
<keyword evidence="5" id="KW-1185">Reference proteome</keyword>
<evidence type="ECO:0000259" key="3">
    <source>
        <dbReference type="Pfam" id="PF24883"/>
    </source>
</evidence>
<keyword evidence="1" id="KW-0677">Repeat</keyword>
<dbReference type="InterPro" id="IPR027417">
    <property type="entry name" value="P-loop_NTPase"/>
</dbReference>
<dbReference type="Proteomes" id="UP000070700">
    <property type="component" value="Unassembled WGS sequence"/>
</dbReference>
<evidence type="ECO:0000256" key="1">
    <source>
        <dbReference type="ARBA" id="ARBA00022737"/>
    </source>
</evidence>
<dbReference type="OrthoDB" id="7464126at2759"/>
<dbReference type="KEGG" id="psco:LY89DRAFT_60414"/>
<evidence type="ECO:0000313" key="5">
    <source>
        <dbReference type="Proteomes" id="UP000070700"/>
    </source>
</evidence>
<dbReference type="Gene3D" id="3.40.50.300">
    <property type="entry name" value="P-loop containing nucleotide triphosphate hydrolases"/>
    <property type="match status" value="1"/>
</dbReference>
<dbReference type="PANTHER" id="PTHR10039:SF10">
    <property type="entry name" value="NACHT DOMAIN-CONTAINING PROTEIN"/>
    <property type="match status" value="1"/>
</dbReference>
<proteinExistence type="predicted"/>
<protein>
    <recommendedName>
        <fullName evidence="6">NACHT domain-containing protein</fullName>
    </recommendedName>
</protein>
<dbReference type="EMBL" id="KQ947414">
    <property type="protein sequence ID" value="KUJ17727.1"/>
    <property type="molecule type" value="Genomic_DNA"/>
</dbReference>
<name>A0A194XD98_MOLSC</name>
<dbReference type="GeneID" id="28820069"/>
<dbReference type="SUPFAM" id="SSF52540">
    <property type="entry name" value="P-loop containing nucleoside triphosphate hydrolases"/>
    <property type="match status" value="1"/>
</dbReference>
<dbReference type="AlphaFoldDB" id="A0A194XD98"/>
<sequence>MSIDRDAWTIAKERYLSDLEPADRLLFHEATIENLYYDTSVTNATDRKSSKIHRAIEAVQPLVDKIESYGKAMDTFTNISPTFVAPIWGSIRVELVMAKGLGRIFEKLTECLGRIGDILPRLLDYQRIFSTAKHPRLTEAVARTYLDIIELCMDFKSMIKGQQRNPLKRVVHSPSMEHKFKDAEARFRAHRKAVEKEAETCHMIEAAEARALVLRDRQLQEMNNKAQTKLKVLKLLSNINSQQKHQKVRKIRHADTGNWLFATQEYRSWMDSKSSTAFCCYGIPGCGKTVLASSVIDSLVATAESRSLAITYHYCDYADKRTLDPITILGALARNLLESIDIPEPVLELVFEIYREGERIPESKEVLEIFSRTIDSFDHVAIVVDGIDEVNEEDRQGVYDALKVLVGGHTAPIKLFMSCRENILAAISTKPASSFRVQISEATTSTDIQGYVRNEVSSLIRNGDLVIRKSILEKAIVEALIAGAKGMFLWVKFQLDELCTAESDDAIMYTLQHLPKDLSETYDRLLGRIVGVQRQELVKRMFRWIICARRPLVVDELCEGIAFTIDDTR</sequence>